<organism evidence="1 2">
    <name type="scientific">Candidatus Sungbacteria bacterium RIFCSPHIGHO2_01_FULL_47_32</name>
    <dbReference type="NCBI Taxonomy" id="1802264"/>
    <lineage>
        <taxon>Bacteria</taxon>
        <taxon>Candidatus Sungiibacteriota</taxon>
    </lineage>
</organism>
<evidence type="ECO:0000313" key="1">
    <source>
        <dbReference type="EMBL" id="OGZ95318.1"/>
    </source>
</evidence>
<dbReference type="AlphaFoldDB" id="A0A1G2KA78"/>
<evidence type="ECO:0000313" key="2">
    <source>
        <dbReference type="Proteomes" id="UP000177152"/>
    </source>
</evidence>
<dbReference type="Proteomes" id="UP000177152">
    <property type="component" value="Unassembled WGS sequence"/>
</dbReference>
<sequence length="168" mass="19697">MRRRVFCFCPPWYDNYMKSVVFCSSQRFKKDLEEFISSLRHAAESHNAHLVIFDPEFEEQPEAFLRSHEKDRMADTAYRATIAGKVYDHLFRKVRVADVCFIFNKDGYLGANTNGELFAAAALGKTIYAFDERTLMGHYPKELYEEPSSRKLIHEIVKTPEQLFKRLV</sequence>
<proteinExistence type="predicted"/>
<evidence type="ECO:0008006" key="3">
    <source>
        <dbReference type="Google" id="ProtNLM"/>
    </source>
</evidence>
<dbReference type="EMBL" id="MHQC01000012">
    <property type="protein sequence ID" value="OGZ95318.1"/>
    <property type="molecule type" value="Genomic_DNA"/>
</dbReference>
<protein>
    <recommendedName>
        <fullName evidence="3">CD-NTase-associated protein 12/Pycsar effector protein TIR domain-containing protein</fullName>
    </recommendedName>
</protein>
<accession>A0A1G2KA78</accession>
<gene>
    <name evidence="1" type="ORF">A2633_02995</name>
</gene>
<name>A0A1G2KA78_9BACT</name>
<comment type="caution">
    <text evidence="1">The sequence shown here is derived from an EMBL/GenBank/DDBJ whole genome shotgun (WGS) entry which is preliminary data.</text>
</comment>
<reference evidence="1 2" key="1">
    <citation type="journal article" date="2016" name="Nat. Commun.">
        <title>Thousands of microbial genomes shed light on interconnected biogeochemical processes in an aquifer system.</title>
        <authorList>
            <person name="Anantharaman K."/>
            <person name="Brown C.T."/>
            <person name="Hug L.A."/>
            <person name="Sharon I."/>
            <person name="Castelle C.J."/>
            <person name="Probst A.J."/>
            <person name="Thomas B.C."/>
            <person name="Singh A."/>
            <person name="Wilkins M.J."/>
            <person name="Karaoz U."/>
            <person name="Brodie E.L."/>
            <person name="Williams K.H."/>
            <person name="Hubbard S.S."/>
            <person name="Banfield J.F."/>
        </authorList>
    </citation>
    <scope>NUCLEOTIDE SEQUENCE [LARGE SCALE GENOMIC DNA]</scope>
</reference>